<dbReference type="InterPro" id="IPR036671">
    <property type="entry name" value="DPH_MB_sf"/>
</dbReference>
<dbReference type="CDD" id="cd06257">
    <property type="entry name" value="DnaJ"/>
    <property type="match status" value="1"/>
</dbReference>
<gene>
    <name evidence="14" type="ORF">R9X50_00149400</name>
</gene>
<evidence type="ECO:0000256" key="9">
    <source>
        <dbReference type="ARBA" id="ARBA00022833"/>
    </source>
</evidence>
<keyword evidence="9" id="KW-0862">Zinc</keyword>
<dbReference type="PROSITE" id="PS50076">
    <property type="entry name" value="DNAJ_2"/>
    <property type="match status" value="1"/>
</dbReference>
<evidence type="ECO:0000256" key="5">
    <source>
        <dbReference type="ARBA" id="ARBA00006169"/>
    </source>
</evidence>
<comment type="similarity">
    <text evidence="5">Belongs to the DPH4 family.</text>
</comment>
<evidence type="ECO:0000313" key="14">
    <source>
        <dbReference type="EMBL" id="WPG98700.1"/>
    </source>
</evidence>
<dbReference type="Gene3D" id="1.10.287.110">
    <property type="entry name" value="DnaJ domain"/>
    <property type="match status" value="1"/>
</dbReference>
<evidence type="ECO:0000256" key="4">
    <source>
        <dbReference type="ARBA" id="ARBA00005156"/>
    </source>
</evidence>
<dbReference type="Pfam" id="PF00226">
    <property type="entry name" value="DnaJ"/>
    <property type="match status" value="1"/>
</dbReference>
<accession>A0AAQ3R2V2</accession>
<comment type="pathway">
    <text evidence="4">Protein modification; peptidyl-diphthamide biosynthesis.</text>
</comment>
<evidence type="ECO:0000256" key="1">
    <source>
        <dbReference type="ARBA" id="ARBA00003474"/>
    </source>
</evidence>
<evidence type="ECO:0000256" key="11">
    <source>
        <dbReference type="ARBA" id="ARBA00023242"/>
    </source>
</evidence>
<evidence type="ECO:0000256" key="8">
    <source>
        <dbReference type="ARBA" id="ARBA00022723"/>
    </source>
</evidence>
<dbReference type="PANTHER" id="PTHR21454">
    <property type="entry name" value="DPH3 HOMOLOG-RELATED"/>
    <property type="match status" value="1"/>
</dbReference>
<evidence type="ECO:0000313" key="15">
    <source>
        <dbReference type="Proteomes" id="UP001303373"/>
    </source>
</evidence>
<keyword evidence="7" id="KW-0963">Cytoplasm</keyword>
<dbReference type="SUPFAM" id="SSF46565">
    <property type="entry name" value="Chaperone J-domain"/>
    <property type="match status" value="1"/>
</dbReference>
<keyword evidence="10" id="KW-0408">Iron</keyword>
<dbReference type="PANTHER" id="PTHR21454:SF46">
    <property type="entry name" value="DIPHTHAMIDE BIOSYNTHESIS PROTEIN 4"/>
    <property type="match status" value="1"/>
</dbReference>
<name>A0AAQ3R2V2_9PEZI</name>
<dbReference type="Pfam" id="PF05207">
    <property type="entry name" value="Zn_ribbon_CSL"/>
    <property type="match status" value="1"/>
</dbReference>
<dbReference type="GO" id="GO:0005737">
    <property type="term" value="C:cytoplasm"/>
    <property type="evidence" value="ECO:0007669"/>
    <property type="project" value="UniProtKB-SubCell"/>
</dbReference>
<evidence type="ECO:0000256" key="7">
    <source>
        <dbReference type="ARBA" id="ARBA00022490"/>
    </source>
</evidence>
<dbReference type="GO" id="GO:0017183">
    <property type="term" value="P:protein histidyl modification to diphthamide"/>
    <property type="evidence" value="ECO:0007669"/>
    <property type="project" value="InterPro"/>
</dbReference>
<dbReference type="GO" id="GO:0046872">
    <property type="term" value="F:metal ion binding"/>
    <property type="evidence" value="ECO:0007669"/>
    <property type="project" value="UniProtKB-KW"/>
</dbReference>
<keyword evidence="15" id="KW-1185">Reference proteome</keyword>
<evidence type="ECO:0000256" key="10">
    <source>
        <dbReference type="ARBA" id="ARBA00023004"/>
    </source>
</evidence>
<evidence type="ECO:0000256" key="6">
    <source>
        <dbReference type="ARBA" id="ARBA00021797"/>
    </source>
</evidence>
<evidence type="ECO:0000256" key="3">
    <source>
        <dbReference type="ARBA" id="ARBA00004496"/>
    </source>
</evidence>
<dbReference type="InterPro" id="IPR044248">
    <property type="entry name" value="DPH3/4-like"/>
</dbReference>
<dbReference type="Proteomes" id="UP001303373">
    <property type="component" value="Chromosome 2"/>
</dbReference>
<dbReference type="Gene3D" id="3.10.660.10">
    <property type="entry name" value="DPH Zinc finger"/>
    <property type="match status" value="1"/>
</dbReference>
<evidence type="ECO:0000259" key="13">
    <source>
        <dbReference type="PROSITE" id="PS51074"/>
    </source>
</evidence>
<proteinExistence type="inferred from homology"/>
<protein>
    <recommendedName>
        <fullName evidence="6">Diphthamide biosynthesis protein 4</fullName>
    </recommendedName>
</protein>
<dbReference type="InterPro" id="IPR007872">
    <property type="entry name" value="DPH_MB_dom"/>
</dbReference>
<feature type="domain" description="J" evidence="12">
    <location>
        <begin position="3"/>
        <end position="77"/>
    </location>
</feature>
<reference evidence="14 15" key="1">
    <citation type="submission" date="2023-11" db="EMBL/GenBank/DDBJ databases">
        <title>An acidophilic fungus is an integral part of prey digestion in a carnivorous sundew plant.</title>
        <authorList>
            <person name="Tsai I.J."/>
        </authorList>
    </citation>
    <scope>NUCLEOTIDE SEQUENCE [LARGE SCALE GENOMIC DNA]</scope>
    <source>
        <strain evidence="14">169a</strain>
    </source>
</reference>
<keyword evidence="8" id="KW-0479">Metal-binding</keyword>
<comment type="function">
    <text evidence="1">Required for the first step of diphthamide biosynthesis, the transfer of 3-amino-3-carboxypropyl from S-adenosyl-L-methionine to a histidine residue. Diphthamide is a post-translational modification of histidine which occurs in elongation factor 2.</text>
</comment>
<sequence length="161" mass="17898">MLNFYDILSLEAKQHLPLIPPQEIKNAYKQALLKHHPDKATIGAGQLSVSDVTVDDISLAYKTISDPKLRADYDQAWKISQANDFTATNGRVHKTGLDTIDLDALDYDEASRTWSKGCRCGDTQGFIVSEANLEDHIEDGELTIGCKGCSLWLRILFSAEE</sequence>
<organism evidence="14 15">
    <name type="scientific">Acrodontium crateriforme</name>
    <dbReference type="NCBI Taxonomy" id="150365"/>
    <lineage>
        <taxon>Eukaryota</taxon>
        <taxon>Fungi</taxon>
        <taxon>Dikarya</taxon>
        <taxon>Ascomycota</taxon>
        <taxon>Pezizomycotina</taxon>
        <taxon>Dothideomycetes</taxon>
        <taxon>Dothideomycetidae</taxon>
        <taxon>Mycosphaerellales</taxon>
        <taxon>Teratosphaeriaceae</taxon>
        <taxon>Acrodontium</taxon>
    </lineage>
</organism>
<dbReference type="EMBL" id="CP138581">
    <property type="protein sequence ID" value="WPG98700.1"/>
    <property type="molecule type" value="Genomic_DNA"/>
</dbReference>
<comment type="subcellular location">
    <subcellularLocation>
        <location evidence="3">Cytoplasm</location>
    </subcellularLocation>
    <subcellularLocation>
        <location evidence="2">Nucleus</location>
    </subcellularLocation>
</comment>
<dbReference type="SMART" id="SM00271">
    <property type="entry name" value="DnaJ"/>
    <property type="match status" value="1"/>
</dbReference>
<keyword evidence="11" id="KW-0539">Nucleus</keyword>
<evidence type="ECO:0000256" key="2">
    <source>
        <dbReference type="ARBA" id="ARBA00004123"/>
    </source>
</evidence>
<dbReference type="InterPro" id="IPR036869">
    <property type="entry name" value="J_dom_sf"/>
</dbReference>
<dbReference type="GO" id="GO:0005634">
    <property type="term" value="C:nucleus"/>
    <property type="evidence" value="ECO:0007669"/>
    <property type="project" value="UniProtKB-SubCell"/>
</dbReference>
<evidence type="ECO:0000259" key="12">
    <source>
        <dbReference type="PROSITE" id="PS50076"/>
    </source>
</evidence>
<dbReference type="SUPFAM" id="SSF144217">
    <property type="entry name" value="CSL zinc finger"/>
    <property type="match status" value="1"/>
</dbReference>
<dbReference type="AlphaFoldDB" id="A0AAQ3R2V2"/>
<dbReference type="PROSITE" id="PS51074">
    <property type="entry name" value="DPH_MB"/>
    <property type="match status" value="1"/>
</dbReference>
<feature type="domain" description="DPH-type MB" evidence="13">
    <location>
        <begin position="96"/>
        <end position="158"/>
    </location>
</feature>
<dbReference type="InterPro" id="IPR001623">
    <property type="entry name" value="DnaJ_domain"/>
</dbReference>